<protein>
    <submittedName>
        <fullName evidence="8">S41 family peptidase</fullName>
    </submittedName>
</protein>
<evidence type="ECO:0000256" key="3">
    <source>
        <dbReference type="ARBA" id="ARBA00022801"/>
    </source>
</evidence>
<dbReference type="Pfam" id="PF22694">
    <property type="entry name" value="CtpB_N-like"/>
    <property type="match status" value="1"/>
</dbReference>
<accession>A0A9D1TXD0</accession>
<dbReference type="GO" id="GO:0008236">
    <property type="term" value="F:serine-type peptidase activity"/>
    <property type="evidence" value="ECO:0007669"/>
    <property type="project" value="UniProtKB-KW"/>
</dbReference>
<dbReference type="InterPro" id="IPR001478">
    <property type="entry name" value="PDZ"/>
</dbReference>
<feature type="signal peptide" evidence="6">
    <location>
        <begin position="1"/>
        <end position="26"/>
    </location>
</feature>
<dbReference type="Gene3D" id="3.90.226.10">
    <property type="entry name" value="2-enoyl-CoA Hydratase, Chain A, domain 1"/>
    <property type="match status" value="1"/>
</dbReference>
<dbReference type="SUPFAM" id="SSF52096">
    <property type="entry name" value="ClpP/crotonase"/>
    <property type="match status" value="1"/>
</dbReference>
<evidence type="ECO:0000256" key="1">
    <source>
        <dbReference type="ARBA" id="ARBA00009179"/>
    </source>
</evidence>
<feature type="domain" description="PDZ" evidence="7">
    <location>
        <begin position="83"/>
        <end position="136"/>
    </location>
</feature>
<evidence type="ECO:0000256" key="5">
    <source>
        <dbReference type="RuleBase" id="RU004404"/>
    </source>
</evidence>
<dbReference type="Gene3D" id="2.30.42.10">
    <property type="match status" value="1"/>
</dbReference>
<reference evidence="8" key="1">
    <citation type="journal article" date="2021" name="PeerJ">
        <title>Extensive microbial diversity within the chicken gut microbiome revealed by metagenomics and culture.</title>
        <authorList>
            <person name="Gilroy R."/>
            <person name="Ravi A."/>
            <person name="Getino M."/>
            <person name="Pursley I."/>
            <person name="Horton D.L."/>
            <person name="Alikhan N.F."/>
            <person name="Baker D."/>
            <person name="Gharbi K."/>
            <person name="Hall N."/>
            <person name="Watson M."/>
            <person name="Adriaenssens E.M."/>
            <person name="Foster-Nyarko E."/>
            <person name="Jarju S."/>
            <person name="Secka A."/>
            <person name="Antonio M."/>
            <person name="Oren A."/>
            <person name="Chaudhuri R.R."/>
            <person name="La Ragione R."/>
            <person name="Hildebrand F."/>
            <person name="Pallen M.J."/>
        </authorList>
    </citation>
    <scope>NUCLEOTIDE SEQUENCE</scope>
    <source>
        <strain evidence="8">ChiBcec15-1070</strain>
    </source>
</reference>
<dbReference type="Gene3D" id="3.30.750.44">
    <property type="match status" value="1"/>
</dbReference>
<dbReference type="PANTHER" id="PTHR32060:SF30">
    <property type="entry name" value="CARBOXY-TERMINAL PROCESSING PROTEASE CTPA"/>
    <property type="match status" value="1"/>
</dbReference>
<dbReference type="Proteomes" id="UP000823926">
    <property type="component" value="Unassembled WGS sequence"/>
</dbReference>
<comment type="similarity">
    <text evidence="1 5">Belongs to the peptidase S41A family.</text>
</comment>
<dbReference type="PROSITE" id="PS50106">
    <property type="entry name" value="PDZ"/>
    <property type="match status" value="1"/>
</dbReference>
<evidence type="ECO:0000256" key="4">
    <source>
        <dbReference type="ARBA" id="ARBA00022825"/>
    </source>
</evidence>
<dbReference type="GO" id="GO:0007165">
    <property type="term" value="P:signal transduction"/>
    <property type="evidence" value="ECO:0007669"/>
    <property type="project" value="TreeGrafter"/>
</dbReference>
<dbReference type="PANTHER" id="PTHR32060">
    <property type="entry name" value="TAIL-SPECIFIC PROTEASE"/>
    <property type="match status" value="1"/>
</dbReference>
<dbReference type="SMART" id="SM00245">
    <property type="entry name" value="TSPc"/>
    <property type="match status" value="1"/>
</dbReference>
<proteinExistence type="inferred from homology"/>
<evidence type="ECO:0000259" key="7">
    <source>
        <dbReference type="PROSITE" id="PS50106"/>
    </source>
</evidence>
<evidence type="ECO:0000256" key="6">
    <source>
        <dbReference type="SAM" id="SignalP"/>
    </source>
</evidence>
<dbReference type="InterPro" id="IPR004447">
    <property type="entry name" value="Peptidase_S41A"/>
</dbReference>
<dbReference type="NCBIfam" id="TIGR00225">
    <property type="entry name" value="prc"/>
    <property type="match status" value="1"/>
</dbReference>
<keyword evidence="2 5" id="KW-0645">Protease</keyword>
<organism evidence="8 9">
    <name type="scientific">Candidatus Rikenella faecigallinarum</name>
    <dbReference type="NCBI Taxonomy" id="2838745"/>
    <lineage>
        <taxon>Bacteria</taxon>
        <taxon>Pseudomonadati</taxon>
        <taxon>Bacteroidota</taxon>
        <taxon>Bacteroidia</taxon>
        <taxon>Bacteroidales</taxon>
        <taxon>Rikenellaceae</taxon>
        <taxon>Rikenella</taxon>
    </lineage>
</organism>
<dbReference type="SMART" id="SM00228">
    <property type="entry name" value="PDZ"/>
    <property type="match status" value="1"/>
</dbReference>
<evidence type="ECO:0000256" key="2">
    <source>
        <dbReference type="ARBA" id="ARBA00022670"/>
    </source>
</evidence>
<dbReference type="SUPFAM" id="SSF50156">
    <property type="entry name" value="PDZ domain-like"/>
    <property type="match status" value="1"/>
</dbReference>
<dbReference type="GO" id="GO:0006508">
    <property type="term" value="P:proteolysis"/>
    <property type="evidence" value="ECO:0007669"/>
    <property type="project" value="UniProtKB-KW"/>
</dbReference>
<dbReference type="AlphaFoldDB" id="A0A9D1TXD0"/>
<name>A0A9D1TXD0_9BACT</name>
<gene>
    <name evidence="8" type="ORF">H9888_02520</name>
</gene>
<feature type="chain" id="PRO_5038854916" evidence="6">
    <location>
        <begin position="27"/>
        <end position="531"/>
    </location>
</feature>
<dbReference type="InterPro" id="IPR029045">
    <property type="entry name" value="ClpP/crotonase-like_dom_sf"/>
</dbReference>
<dbReference type="GO" id="GO:0030288">
    <property type="term" value="C:outer membrane-bounded periplasmic space"/>
    <property type="evidence" value="ECO:0007669"/>
    <property type="project" value="TreeGrafter"/>
</dbReference>
<comment type="caution">
    <text evidence="8">The sequence shown here is derived from an EMBL/GenBank/DDBJ whole genome shotgun (WGS) entry which is preliminary data.</text>
</comment>
<keyword evidence="3 5" id="KW-0378">Hydrolase</keyword>
<dbReference type="InterPro" id="IPR055210">
    <property type="entry name" value="CtpA/B_N"/>
</dbReference>
<evidence type="ECO:0000313" key="9">
    <source>
        <dbReference type="Proteomes" id="UP000823926"/>
    </source>
</evidence>
<dbReference type="InterPro" id="IPR036034">
    <property type="entry name" value="PDZ_sf"/>
</dbReference>
<dbReference type="InterPro" id="IPR005151">
    <property type="entry name" value="Tail-specific_protease"/>
</dbReference>
<dbReference type="Pfam" id="PF03572">
    <property type="entry name" value="Peptidase_S41"/>
    <property type="match status" value="1"/>
</dbReference>
<dbReference type="CDD" id="cd07560">
    <property type="entry name" value="Peptidase_S41_CPP"/>
    <property type="match status" value="1"/>
</dbReference>
<evidence type="ECO:0000313" key="8">
    <source>
        <dbReference type="EMBL" id="HIW10353.1"/>
    </source>
</evidence>
<keyword evidence="6" id="KW-0732">Signal</keyword>
<dbReference type="CDD" id="cd06782">
    <property type="entry name" value="cpPDZ_CPP-like"/>
    <property type="match status" value="1"/>
</dbReference>
<reference evidence="8" key="2">
    <citation type="submission" date="2021-04" db="EMBL/GenBank/DDBJ databases">
        <authorList>
            <person name="Gilroy R."/>
        </authorList>
    </citation>
    <scope>NUCLEOTIDE SEQUENCE</scope>
    <source>
        <strain evidence="8">ChiBcec15-1070</strain>
    </source>
</reference>
<dbReference type="Pfam" id="PF13180">
    <property type="entry name" value="PDZ_2"/>
    <property type="match status" value="1"/>
</dbReference>
<keyword evidence="4 5" id="KW-0720">Serine protease</keyword>
<dbReference type="GO" id="GO:0004175">
    <property type="term" value="F:endopeptidase activity"/>
    <property type="evidence" value="ECO:0007669"/>
    <property type="project" value="TreeGrafter"/>
</dbReference>
<sequence length="531" mass="58345">MRNRKYGRWLTAAVAALALSMGSLCAQQITGEEARQFQKINQVLYLISNAYVDTVDMPSLVEGAITEMLGSLDPHSVYIGAEEMKTEEQEISGNFEGIGIEFNVLRDTIVVVNTIAGGPSERVGLLSGDRIVYVDGALKTPVKLNDVPRFLRGPKGTRVALRVVRPGVADTLEFSIVRDKIPMYSLDAAYLVDDTTGYVKLNRFMATTNDELQAALGRMPGISSLILDLRGNGGGLLDQAIRVAGNFLQPNSLVVYTEGTNMPRQEAHTETMLPTYGKNRLVVLVDENSASASEIVAGAVQDWDRGIIVGRRTFGKGLVQQQIPLNDGSAVRLTVAHYYTPSGRSIQRPYTKGDLQGYYNDFAKRYTSGELTEGKAAEVDSSHVYRTLVRGREVYGGGGITPDVFVPLDTTGYSDYWSGLVRKGVLLEFAVTELDRHRAEYRAQYPDLESFLSGFTLTPELEQALVALGEARGVPFDEKGMETSRRLIAAQVKAYLAQRLWDTTAYYRVIHAEYDTDFAAAVAVAHGRQPQ</sequence>
<dbReference type="EMBL" id="DXHL01000013">
    <property type="protein sequence ID" value="HIW10353.1"/>
    <property type="molecule type" value="Genomic_DNA"/>
</dbReference>